<evidence type="ECO:0000313" key="2">
    <source>
        <dbReference type="EMBL" id="AMY12950.1"/>
    </source>
</evidence>
<keyword evidence="3" id="KW-1185">Reference proteome</keyword>
<gene>
    <name evidence="2" type="ORF">LuPra_06234</name>
</gene>
<dbReference type="EMBL" id="CP015136">
    <property type="protein sequence ID" value="AMY12950.1"/>
    <property type="molecule type" value="Genomic_DNA"/>
</dbReference>
<feature type="signal peptide" evidence="1">
    <location>
        <begin position="1"/>
        <end position="23"/>
    </location>
</feature>
<keyword evidence="1" id="KW-0732">Signal</keyword>
<dbReference type="STRING" id="1855912.LuPra_06234"/>
<evidence type="ECO:0000256" key="1">
    <source>
        <dbReference type="SAM" id="SignalP"/>
    </source>
</evidence>
<feature type="chain" id="PRO_5007512166" description="OB-fold nucleic acid binding domain protein" evidence="1">
    <location>
        <begin position="24"/>
        <end position="118"/>
    </location>
</feature>
<name>A0A143PY32_LUTPR</name>
<proteinExistence type="predicted"/>
<dbReference type="AlphaFoldDB" id="A0A143PY32"/>
<dbReference type="Proteomes" id="UP000076079">
    <property type="component" value="Chromosome"/>
</dbReference>
<reference evidence="2 3" key="1">
    <citation type="journal article" date="2016" name="Genome Announc.">
        <title>First Complete Genome Sequence of a Subdivision 6 Acidobacterium Strain.</title>
        <authorList>
            <person name="Huang S."/>
            <person name="Vieira S."/>
            <person name="Bunk B."/>
            <person name="Riedel T."/>
            <person name="Sproer C."/>
            <person name="Overmann J."/>
        </authorList>
    </citation>
    <scope>NUCLEOTIDE SEQUENCE [LARGE SCALE GENOMIC DNA]</scope>
    <source>
        <strain evidence="3">DSM 100886 HEG_-6_39</strain>
    </source>
</reference>
<protein>
    <recommendedName>
        <fullName evidence="4">OB-fold nucleic acid binding domain protein</fullName>
    </recommendedName>
</protein>
<reference evidence="3" key="2">
    <citation type="submission" date="2016-04" db="EMBL/GenBank/DDBJ databases">
        <title>First Complete Genome Sequence of a Subdivision 6 Acidobacterium.</title>
        <authorList>
            <person name="Huang S."/>
            <person name="Vieira S."/>
            <person name="Bunk B."/>
            <person name="Riedel T."/>
            <person name="Sproeer C."/>
            <person name="Overmann J."/>
        </authorList>
    </citation>
    <scope>NUCLEOTIDE SEQUENCE [LARGE SCALE GENOMIC DNA]</scope>
    <source>
        <strain evidence="3">DSM 100886 HEG_-6_39</strain>
    </source>
</reference>
<dbReference type="KEGG" id="abac:LuPra_06234"/>
<sequence precursor="true">MSRYSRPVLAVLLALGLAGCAMRAKTIADIRNDPGHYDHRQVEVTGRVTSAYSIPLVPYGLYKIDDGSAEITVLSQQRGTPSKGALVKVRGDVRQVANFGVTSVGLHIEEKDRDIVRR</sequence>
<accession>A0A143PY32</accession>
<evidence type="ECO:0008006" key="4">
    <source>
        <dbReference type="Google" id="ProtNLM"/>
    </source>
</evidence>
<organism evidence="2 3">
    <name type="scientific">Luteitalea pratensis</name>
    <dbReference type="NCBI Taxonomy" id="1855912"/>
    <lineage>
        <taxon>Bacteria</taxon>
        <taxon>Pseudomonadati</taxon>
        <taxon>Acidobacteriota</taxon>
        <taxon>Vicinamibacteria</taxon>
        <taxon>Vicinamibacterales</taxon>
        <taxon>Vicinamibacteraceae</taxon>
        <taxon>Luteitalea</taxon>
    </lineage>
</organism>
<evidence type="ECO:0000313" key="3">
    <source>
        <dbReference type="Proteomes" id="UP000076079"/>
    </source>
</evidence>
<dbReference type="PROSITE" id="PS51257">
    <property type="entry name" value="PROKAR_LIPOPROTEIN"/>
    <property type="match status" value="1"/>
</dbReference>
<dbReference type="RefSeq" id="WP_110174362.1">
    <property type="nucleotide sequence ID" value="NZ_CP015136.1"/>
</dbReference>